<protein>
    <submittedName>
        <fullName evidence="5">Radical SAM domain protein</fullName>
    </submittedName>
</protein>
<evidence type="ECO:0000313" key="5">
    <source>
        <dbReference type="EMBL" id="EGC03234.1"/>
    </source>
</evidence>
<evidence type="ECO:0000256" key="1">
    <source>
        <dbReference type="ARBA" id="ARBA00022723"/>
    </source>
</evidence>
<keyword evidence="6" id="KW-1185">Reference proteome</keyword>
<dbReference type="InterPro" id="IPR040086">
    <property type="entry name" value="MJ0683-like"/>
</dbReference>
<dbReference type="GO" id="GO:0051536">
    <property type="term" value="F:iron-sulfur cluster binding"/>
    <property type="evidence" value="ECO:0007669"/>
    <property type="project" value="UniProtKB-KW"/>
</dbReference>
<evidence type="ECO:0000256" key="3">
    <source>
        <dbReference type="ARBA" id="ARBA00023014"/>
    </source>
</evidence>
<keyword evidence="3" id="KW-0411">Iron-sulfur</keyword>
<dbReference type="PANTHER" id="PTHR43432:SF5">
    <property type="entry name" value="ELP3_MIAA_NIFB-LIKE RADICAL SAM CORE DOMAIN-CONTAINING PROTEIN"/>
    <property type="match status" value="1"/>
</dbReference>
<keyword evidence="1" id="KW-0479">Metal-binding</keyword>
<gene>
    <name evidence="5" type="ORF">CUS_6776</name>
</gene>
<evidence type="ECO:0000256" key="2">
    <source>
        <dbReference type="ARBA" id="ARBA00023004"/>
    </source>
</evidence>
<dbReference type="EMBL" id="ADKM02000075">
    <property type="protein sequence ID" value="EGC03234.1"/>
    <property type="molecule type" value="Genomic_DNA"/>
</dbReference>
<sequence>MEYVSVKSILHRCRDTSWFGSDYNMNLYRGCCHGCIYCDSRSECYHIENFDKVRAKKDAAVILRDELRRKRRTGVIGMGAMSDPYNPFERTERLTEKALMLIDEFGFGVNVDTKSALITRDAALYRSIAQHSPVLCKMTITAADDSLCRLIEPNVSTSSERFAALEKLSATGVKTCILMNPILPFMTDNAENITAIVRRAAEVGVMGIFTYLGVTLRQNQREYFYDRLDERFAGLHARYARQFGGAYECFSPNSSMLWKVFISECEKHNILYDMNDITAAYKSGYGDSQLSFFD</sequence>
<dbReference type="SFLD" id="SFLDS00029">
    <property type="entry name" value="Radical_SAM"/>
    <property type="match status" value="1"/>
</dbReference>
<dbReference type="eggNOG" id="COG1533">
    <property type="taxonomic scope" value="Bacteria"/>
</dbReference>
<dbReference type="AlphaFoldDB" id="E9SBW0"/>
<dbReference type="OrthoDB" id="9785699at2"/>
<organism evidence="5 6">
    <name type="scientific">Ruminococcus albus 8</name>
    <dbReference type="NCBI Taxonomy" id="246199"/>
    <lineage>
        <taxon>Bacteria</taxon>
        <taxon>Bacillati</taxon>
        <taxon>Bacillota</taxon>
        <taxon>Clostridia</taxon>
        <taxon>Eubacteriales</taxon>
        <taxon>Oscillospiraceae</taxon>
        <taxon>Ruminococcus</taxon>
    </lineage>
</organism>
<reference evidence="5 6" key="1">
    <citation type="submission" date="2011-02" db="EMBL/GenBank/DDBJ databases">
        <authorList>
            <person name="Nelson K.E."/>
            <person name="Sutton G."/>
            <person name="Torralba M."/>
            <person name="Durkin S."/>
            <person name="Harkins D."/>
            <person name="Montgomery R."/>
            <person name="Ziemer C."/>
            <person name="Klaassens E."/>
            <person name="Ocuiv P."/>
            <person name="Morrison M."/>
        </authorList>
    </citation>
    <scope>NUCLEOTIDE SEQUENCE [LARGE SCALE GENOMIC DNA]</scope>
    <source>
        <strain evidence="5 6">8</strain>
    </source>
</reference>
<feature type="domain" description="Radical SAM core" evidence="4">
    <location>
        <begin position="25"/>
        <end position="189"/>
    </location>
</feature>
<dbReference type="InterPro" id="IPR007197">
    <property type="entry name" value="rSAM"/>
</dbReference>
<name>E9SBW0_RUMAL</name>
<evidence type="ECO:0000259" key="4">
    <source>
        <dbReference type="Pfam" id="PF04055"/>
    </source>
</evidence>
<dbReference type="RefSeq" id="WP_002849473.1">
    <property type="nucleotide sequence ID" value="NZ_ADKM02000075.1"/>
</dbReference>
<dbReference type="Proteomes" id="UP000004259">
    <property type="component" value="Unassembled WGS sequence"/>
</dbReference>
<dbReference type="SFLD" id="SFLDG01084">
    <property type="entry name" value="Uncharacterised_Radical_SAM_Su"/>
    <property type="match status" value="1"/>
</dbReference>
<accession>E9SBW0</accession>
<dbReference type="GO" id="GO:0046872">
    <property type="term" value="F:metal ion binding"/>
    <property type="evidence" value="ECO:0007669"/>
    <property type="project" value="UniProtKB-KW"/>
</dbReference>
<evidence type="ECO:0000313" key="6">
    <source>
        <dbReference type="Proteomes" id="UP000004259"/>
    </source>
</evidence>
<keyword evidence="2" id="KW-0408">Iron</keyword>
<dbReference type="GO" id="GO:0003824">
    <property type="term" value="F:catalytic activity"/>
    <property type="evidence" value="ECO:0007669"/>
    <property type="project" value="InterPro"/>
</dbReference>
<dbReference type="CDD" id="cd01335">
    <property type="entry name" value="Radical_SAM"/>
    <property type="match status" value="1"/>
</dbReference>
<proteinExistence type="predicted"/>
<dbReference type="SUPFAM" id="SSF102114">
    <property type="entry name" value="Radical SAM enzymes"/>
    <property type="match status" value="1"/>
</dbReference>
<dbReference type="STRING" id="246199.CUS_6776"/>
<dbReference type="PANTHER" id="PTHR43432">
    <property type="entry name" value="SLR0285 PROTEIN"/>
    <property type="match status" value="1"/>
</dbReference>
<dbReference type="Pfam" id="PF04055">
    <property type="entry name" value="Radical_SAM"/>
    <property type="match status" value="1"/>
</dbReference>
<comment type="caution">
    <text evidence="5">The sequence shown here is derived from an EMBL/GenBank/DDBJ whole genome shotgun (WGS) entry which is preliminary data.</text>
</comment>
<dbReference type="Gene3D" id="3.80.30.30">
    <property type="match status" value="1"/>
</dbReference>
<dbReference type="InterPro" id="IPR058240">
    <property type="entry name" value="rSAM_sf"/>
</dbReference>